<organism evidence="2">
    <name type="scientific">human gut metagenome</name>
    <dbReference type="NCBI Taxonomy" id="408170"/>
    <lineage>
        <taxon>unclassified sequences</taxon>
        <taxon>metagenomes</taxon>
        <taxon>organismal metagenomes</taxon>
    </lineage>
</organism>
<evidence type="ECO:0000259" key="1">
    <source>
        <dbReference type="Pfam" id="PF01551"/>
    </source>
</evidence>
<dbReference type="InterPro" id="IPR016047">
    <property type="entry name" value="M23ase_b-sheet_dom"/>
</dbReference>
<dbReference type="PANTHER" id="PTHR21666">
    <property type="entry name" value="PEPTIDASE-RELATED"/>
    <property type="match status" value="1"/>
</dbReference>
<dbReference type="PANTHER" id="PTHR21666:SF270">
    <property type="entry name" value="MUREIN HYDROLASE ACTIVATOR ENVC"/>
    <property type="match status" value="1"/>
</dbReference>
<name>K1SSW2_9ZZZZ</name>
<reference evidence="2" key="1">
    <citation type="journal article" date="2013" name="Environ. Microbiol.">
        <title>Microbiota from the distal guts of lean and obese adolescents exhibit partial functional redundancy besides clear differences in community structure.</title>
        <authorList>
            <person name="Ferrer M."/>
            <person name="Ruiz A."/>
            <person name="Lanza F."/>
            <person name="Haange S.B."/>
            <person name="Oberbach A."/>
            <person name="Till H."/>
            <person name="Bargiela R."/>
            <person name="Campoy C."/>
            <person name="Segura M.T."/>
            <person name="Richter M."/>
            <person name="von Bergen M."/>
            <person name="Seifert J."/>
            <person name="Suarez A."/>
        </authorList>
    </citation>
    <scope>NUCLEOTIDE SEQUENCE</scope>
</reference>
<protein>
    <submittedName>
        <fullName evidence="2">Protein containing Peptidase M23 domain protein</fullName>
    </submittedName>
</protein>
<dbReference type="EMBL" id="AJWZ01009768">
    <property type="protein sequence ID" value="EKC50351.1"/>
    <property type="molecule type" value="Genomic_DNA"/>
</dbReference>
<dbReference type="InterPro" id="IPR011055">
    <property type="entry name" value="Dup_hybrid_motif"/>
</dbReference>
<dbReference type="GO" id="GO:0004222">
    <property type="term" value="F:metalloendopeptidase activity"/>
    <property type="evidence" value="ECO:0007669"/>
    <property type="project" value="TreeGrafter"/>
</dbReference>
<sequence length="110" mass="11948">MEAIDQSKSDVYSKSDAVLNMKYPVPGKHGISAGFPNYSSGKYHGGIDFPCATGSKVVAAQKGVVITVKRLNYSYGYYIMIYHGTDSQGRSVVTLYAHNSSILVSPGEYR</sequence>
<dbReference type="Pfam" id="PF01551">
    <property type="entry name" value="Peptidase_M23"/>
    <property type="match status" value="1"/>
</dbReference>
<dbReference type="InterPro" id="IPR050570">
    <property type="entry name" value="Cell_wall_metabolism_enzyme"/>
</dbReference>
<accession>K1SSW2</accession>
<gene>
    <name evidence="2" type="ORF">OBE_14177</name>
</gene>
<dbReference type="SUPFAM" id="SSF51261">
    <property type="entry name" value="Duplicated hybrid motif"/>
    <property type="match status" value="1"/>
</dbReference>
<evidence type="ECO:0000313" key="2">
    <source>
        <dbReference type="EMBL" id="EKC50351.1"/>
    </source>
</evidence>
<dbReference type="Gene3D" id="2.70.70.10">
    <property type="entry name" value="Glucose Permease (Domain IIA)"/>
    <property type="match status" value="1"/>
</dbReference>
<feature type="domain" description="M23ase beta-sheet core" evidence="1">
    <location>
        <begin position="43"/>
        <end position="108"/>
    </location>
</feature>
<dbReference type="AlphaFoldDB" id="K1SSW2"/>
<proteinExistence type="predicted"/>
<comment type="caution">
    <text evidence="2">The sequence shown here is derived from an EMBL/GenBank/DDBJ whole genome shotgun (WGS) entry which is preliminary data.</text>
</comment>
<dbReference type="CDD" id="cd12797">
    <property type="entry name" value="M23_peptidase"/>
    <property type="match status" value="1"/>
</dbReference>